<name>A0A4Q9UZL5_9ACTO</name>
<reference evidence="3 4" key="1">
    <citation type="submission" date="2019-02" db="EMBL/GenBank/DDBJ databases">
        <title>Arcanobacterium bovis sp. nov., isolated from the milk of a cow with mastitis.</title>
        <authorList>
            <person name="Sammra O."/>
            <person name="Foster G."/>
            <person name="Hassan A."/>
            <person name="Alssahen M."/>
            <person name="Laemmler C."/>
            <person name="Borowiak M."/>
            <person name="Malorny B."/>
            <person name="Abdulmawjood A."/>
        </authorList>
    </citation>
    <scope>NUCLEOTIDE SEQUENCE [LARGE SCALE GENOMIC DNA]</scope>
    <source>
        <strain evidence="3 4">C605018/01/1</strain>
    </source>
</reference>
<comment type="caution">
    <text evidence="3">The sequence shown here is derived from an EMBL/GenBank/DDBJ whole genome shotgun (WGS) entry which is preliminary data.</text>
</comment>
<evidence type="ECO:0000256" key="1">
    <source>
        <dbReference type="ARBA" id="ARBA00022849"/>
    </source>
</evidence>
<dbReference type="EMBL" id="SJDT01000004">
    <property type="protein sequence ID" value="TBW21469.1"/>
    <property type="molecule type" value="Genomic_DNA"/>
</dbReference>
<dbReference type="PANTHER" id="PTHR43428">
    <property type="entry name" value="ARSENATE REDUCTASE"/>
    <property type="match status" value="1"/>
</dbReference>
<dbReference type="Gene3D" id="3.40.50.2300">
    <property type="match status" value="1"/>
</dbReference>
<evidence type="ECO:0000259" key="2">
    <source>
        <dbReference type="SMART" id="SM00226"/>
    </source>
</evidence>
<dbReference type="OrthoDB" id="9799372at2"/>
<feature type="domain" description="Phosphotyrosine protein phosphatase I" evidence="2">
    <location>
        <begin position="11"/>
        <end position="141"/>
    </location>
</feature>
<keyword evidence="4" id="KW-1185">Reference proteome</keyword>
<dbReference type="PANTHER" id="PTHR43428:SF1">
    <property type="entry name" value="ARSENATE REDUCTASE"/>
    <property type="match status" value="1"/>
</dbReference>
<dbReference type="Proteomes" id="UP000293036">
    <property type="component" value="Unassembled WGS sequence"/>
</dbReference>
<dbReference type="AlphaFoldDB" id="A0A4Q9UZL5"/>
<dbReference type="SUPFAM" id="SSF52788">
    <property type="entry name" value="Phosphotyrosine protein phosphatases I"/>
    <property type="match status" value="1"/>
</dbReference>
<dbReference type="RefSeq" id="WP_131281261.1">
    <property type="nucleotide sequence ID" value="NZ_JBHSLR010000006.1"/>
</dbReference>
<proteinExistence type="predicted"/>
<dbReference type="Pfam" id="PF01451">
    <property type="entry name" value="LMWPc"/>
    <property type="match status" value="1"/>
</dbReference>
<protein>
    <submittedName>
        <fullName evidence="3">Low molecular weight phosphatase family protein</fullName>
    </submittedName>
</protein>
<evidence type="ECO:0000313" key="4">
    <source>
        <dbReference type="Proteomes" id="UP000293036"/>
    </source>
</evidence>
<dbReference type="SMART" id="SM00226">
    <property type="entry name" value="LMWPc"/>
    <property type="match status" value="1"/>
</dbReference>
<dbReference type="InterPro" id="IPR023485">
    <property type="entry name" value="Ptyr_pPase"/>
</dbReference>
<gene>
    <name evidence="3" type="ORF">EZJ44_05860</name>
</gene>
<organism evidence="3 4">
    <name type="scientific">Arcanobacterium bovis</name>
    <dbReference type="NCBI Taxonomy" id="2529275"/>
    <lineage>
        <taxon>Bacteria</taxon>
        <taxon>Bacillati</taxon>
        <taxon>Actinomycetota</taxon>
        <taxon>Actinomycetes</taxon>
        <taxon>Actinomycetales</taxon>
        <taxon>Actinomycetaceae</taxon>
        <taxon>Arcanobacterium</taxon>
    </lineage>
</organism>
<dbReference type="GO" id="GO:0046685">
    <property type="term" value="P:response to arsenic-containing substance"/>
    <property type="evidence" value="ECO:0007669"/>
    <property type="project" value="UniProtKB-KW"/>
</dbReference>
<keyword evidence="1" id="KW-0059">Arsenical resistance</keyword>
<sequence length="147" mass="16103">MPQPDTTQPRPKILFICVKNAGKSQMAAALMRHMYAERVDVTSAGTHPGTNLNSESEQSIQAAGASFEGEFPKAIDADALRCADAVVIIGKEAQVEPVPGMKAQIERWETDEPSLRGIDGAERMNMIRDELCERVQELGERLFATCN</sequence>
<dbReference type="InterPro" id="IPR036196">
    <property type="entry name" value="Ptyr_pPase_sf"/>
</dbReference>
<evidence type="ECO:0000313" key="3">
    <source>
        <dbReference type="EMBL" id="TBW21469.1"/>
    </source>
</evidence>
<accession>A0A4Q9UZL5</accession>